<feature type="region of interest" description="Disordered" evidence="1">
    <location>
        <begin position="61"/>
        <end position="90"/>
    </location>
</feature>
<comment type="caution">
    <text evidence="2">The sequence shown here is derived from an EMBL/GenBank/DDBJ whole genome shotgun (WGS) entry which is preliminary data.</text>
</comment>
<evidence type="ECO:0000256" key="1">
    <source>
        <dbReference type="SAM" id="MobiDB-lite"/>
    </source>
</evidence>
<name>A0ABP4BUY3_9ACTN</name>
<reference evidence="3" key="1">
    <citation type="journal article" date="2019" name="Int. J. Syst. Evol. Microbiol.">
        <title>The Global Catalogue of Microorganisms (GCM) 10K type strain sequencing project: providing services to taxonomists for standard genome sequencing and annotation.</title>
        <authorList>
            <consortium name="The Broad Institute Genomics Platform"/>
            <consortium name="The Broad Institute Genome Sequencing Center for Infectious Disease"/>
            <person name="Wu L."/>
            <person name="Ma J."/>
        </authorList>
    </citation>
    <scope>NUCLEOTIDE SEQUENCE [LARGE SCALE GENOMIC DNA]</scope>
    <source>
        <strain evidence="3">JCM 11136</strain>
    </source>
</reference>
<proteinExistence type="predicted"/>
<organism evidence="2 3">
    <name type="scientific">Nonomuraea longicatena</name>
    <dbReference type="NCBI Taxonomy" id="83682"/>
    <lineage>
        <taxon>Bacteria</taxon>
        <taxon>Bacillati</taxon>
        <taxon>Actinomycetota</taxon>
        <taxon>Actinomycetes</taxon>
        <taxon>Streptosporangiales</taxon>
        <taxon>Streptosporangiaceae</taxon>
        <taxon>Nonomuraea</taxon>
    </lineage>
</organism>
<protein>
    <submittedName>
        <fullName evidence="2">Uncharacterized protein</fullName>
    </submittedName>
</protein>
<keyword evidence="3" id="KW-1185">Reference proteome</keyword>
<dbReference type="EMBL" id="BAAAHQ010000084">
    <property type="protein sequence ID" value="GAA0955051.1"/>
    <property type="molecule type" value="Genomic_DNA"/>
</dbReference>
<dbReference type="RefSeq" id="WP_343955569.1">
    <property type="nucleotide sequence ID" value="NZ_BAAAHQ010000084.1"/>
</dbReference>
<dbReference type="Proteomes" id="UP001501578">
    <property type="component" value="Unassembled WGS sequence"/>
</dbReference>
<sequence length="133" mass="14538">MGIKIIEIRLCDYCEKEDPAKETEADDTITINGRTALACDRHGKPVRKILEAFEAVSVPDQALHDGHVPRGRRGRSAATPPTLGGHDKPKAADIRAWALGENDRLGEKKYVVTGNSRLRNAVVKAYKDAHGLS</sequence>
<evidence type="ECO:0000313" key="3">
    <source>
        <dbReference type="Proteomes" id="UP001501578"/>
    </source>
</evidence>
<accession>A0ABP4BUY3</accession>
<gene>
    <name evidence="2" type="ORF">GCM10009560_79030</name>
</gene>
<evidence type="ECO:0000313" key="2">
    <source>
        <dbReference type="EMBL" id="GAA0955051.1"/>
    </source>
</evidence>